<gene>
    <name evidence="10" type="ORF">EV674_1366</name>
</gene>
<evidence type="ECO:0000256" key="1">
    <source>
        <dbReference type="ARBA" id="ARBA00001974"/>
    </source>
</evidence>
<dbReference type="OrthoDB" id="9813348at2"/>
<sequence>MTTGGGVQHPPLKDEQQFDVIVVGSGAGALLAAIRASDEGLKTLVVEKTALVGGTSALSGGGIWIPDNHDMPKAGLRDSIEVAFGYVKACAQGLASDDRVLAYVETARHMARYLAQIGVPYRCMPHYSDYYPNVQGALPGGRTMDPLDFNAARLGLEGLALLRPTNPGQLIFGRMHINAFQARSMLARERKAKWMLMGIMARYFLDYPWRSKTRRDRRLTGGQALVGGLLAALRQRKIALWLDTPMESLTTDAGRVTGVVVRKDGQALRLQARKAVILGAGGFERNQAMREQYLPQPTNQAWTSTPPDANTGDTIRAGAAVGGKLHLMAHTWGVPTLDVPKEEKFRPLFVERSLPGCMVVNARGERFLNESGPYPEFQQAMYANHAKTGGAIPAWIVFDATFRANYPMGPLMPATAVPDSRLRKSWLGKVYWKGETLPELAAEIGVDAAGLVASAARMTEFARTGKDLEFDRGGNVFDRYYGDVNVKPNPNLAPIQKGPFYAIRLFPGDIGTKGGLLTDRDARVLDEAGKVIEGLYCVGNNSASVMGPAYPGAGSTLGPAMTFAYRAIAAIQGKPLALERTELLQGAPRVGQAA</sequence>
<dbReference type="InterPro" id="IPR003953">
    <property type="entry name" value="FAD-dep_OxRdtase_2_FAD-bd"/>
</dbReference>
<reference evidence="10 11" key="1">
    <citation type="submission" date="2019-03" db="EMBL/GenBank/DDBJ databases">
        <title>Genomic Encyclopedia of Type Strains, Phase IV (KMG-IV): sequencing the most valuable type-strain genomes for metagenomic binning, comparative biology and taxonomic classification.</title>
        <authorList>
            <person name="Goeker M."/>
        </authorList>
    </citation>
    <scope>NUCLEOTIDE SEQUENCE [LARGE SCALE GENOMIC DNA]</scope>
    <source>
        <strain evidence="10 11">DSM 1837</strain>
    </source>
</reference>
<evidence type="ECO:0000256" key="3">
    <source>
        <dbReference type="ARBA" id="ARBA00022827"/>
    </source>
</evidence>
<comment type="similarity">
    <text evidence="6">Belongs to the FAD-dependent oxidoreductase 2 family. 3-oxosteroid dehydrogenase subfamily.</text>
</comment>
<dbReference type="SUPFAM" id="SSF56425">
    <property type="entry name" value="Succinate dehydrogenase/fumarate reductase flavoprotein, catalytic domain"/>
    <property type="match status" value="1"/>
</dbReference>
<dbReference type="SUPFAM" id="SSF51905">
    <property type="entry name" value="FAD/NAD(P)-binding domain"/>
    <property type="match status" value="1"/>
</dbReference>
<dbReference type="FunFam" id="3.50.50.60:FF:000208">
    <property type="entry name" value="3-ketosteroid dehydrogenase"/>
    <property type="match status" value="1"/>
</dbReference>
<evidence type="ECO:0000256" key="5">
    <source>
        <dbReference type="ARBA" id="ARBA00051951"/>
    </source>
</evidence>
<accession>A0A4R2MXY8</accession>
<comment type="caution">
    <text evidence="10">The sequence shown here is derived from an EMBL/GenBank/DDBJ whole genome shotgun (WGS) entry which is preliminary data.</text>
</comment>
<dbReference type="Gene3D" id="3.90.700.10">
    <property type="entry name" value="Succinate dehydrogenase/fumarate reductase flavoprotein, catalytic domain"/>
    <property type="match status" value="1"/>
</dbReference>
<dbReference type="PANTHER" id="PTHR43400">
    <property type="entry name" value="FUMARATE REDUCTASE"/>
    <property type="match status" value="1"/>
</dbReference>
<evidence type="ECO:0000256" key="2">
    <source>
        <dbReference type="ARBA" id="ARBA00022630"/>
    </source>
</evidence>
<proteinExistence type="inferred from homology"/>
<dbReference type="FunFam" id="3.50.50.60:FF:000240">
    <property type="entry name" value="3-ketosteroid-delta-1-dehydrogenase"/>
    <property type="match status" value="1"/>
</dbReference>
<dbReference type="Gene3D" id="3.50.50.60">
    <property type="entry name" value="FAD/NAD(P)-binding domain"/>
    <property type="match status" value="2"/>
</dbReference>
<dbReference type="RefSeq" id="WP_119014488.1">
    <property type="nucleotide sequence ID" value="NZ_QXNC01000038.1"/>
</dbReference>
<keyword evidence="2" id="KW-0285">Flavoprotein</keyword>
<comment type="catalytic activity">
    <reaction evidence="5">
        <text>a 3-oxosteroid + A = a 3-oxo-Delta(1)-steroid + AH2</text>
        <dbReference type="Rhea" id="RHEA:13329"/>
        <dbReference type="ChEBI" id="CHEBI:13193"/>
        <dbReference type="ChEBI" id="CHEBI:17499"/>
        <dbReference type="ChEBI" id="CHEBI:20156"/>
        <dbReference type="ChEBI" id="CHEBI:47788"/>
        <dbReference type="EC" id="1.3.99.4"/>
    </reaction>
</comment>
<evidence type="ECO:0000313" key="11">
    <source>
        <dbReference type="Proteomes" id="UP000295182"/>
    </source>
</evidence>
<dbReference type="AlphaFoldDB" id="A0A4R2MXY8"/>
<evidence type="ECO:0000256" key="6">
    <source>
        <dbReference type="ARBA" id="ARBA00061147"/>
    </source>
</evidence>
<dbReference type="InterPro" id="IPR027477">
    <property type="entry name" value="Succ_DH/fumarate_Rdtase_cat_sf"/>
</dbReference>
<dbReference type="PRINTS" id="PR00411">
    <property type="entry name" value="PNDRDTASEI"/>
</dbReference>
<dbReference type="EC" id="1.3.99.4" evidence="7"/>
<dbReference type="Proteomes" id="UP000295182">
    <property type="component" value="Unassembled WGS sequence"/>
</dbReference>
<keyword evidence="3" id="KW-0274">FAD</keyword>
<evidence type="ECO:0000256" key="7">
    <source>
        <dbReference type="ARBA" id="ARBA00066536"/>
    </source>
</evidence>
<keyword evidence="4" id="KW-0560">Oxidoreductase</keyword>
<dbReference type="Pfam" id="PF00890">
    <property type="entry name" value="FAD_binding_2"/>
    <property type="match status" value="1"/>
</dbReference>
<protein>
    <recommendedName>
        <fullName evidence="8">3-oxosteroid 1-dehydrogenase</fullName>
        <ecNumber evidence="7">1.3.99.4</ecNumber>
    </recommendedName>
</protein>
<evidence type="ECO:0000256" key="4">
    <source>
        <dbReference type="ARBA" id="ARBA00023002"/>
    </source>
</evidence>
<dbReference type="GO" id="GO:0047571">
    <property type="term" value="F:3-oxosteroid 1-dehydrogenase activity"/>
    <property type="evidence" value="ECO:0007669"/>
    <property type="project" value="UniProtKB-EC"/>
</dbReference>
<evidence type="ECO:0000313" key="10">
    <source>
        <dbReference type="EMBL" id="TCP12676.1"/>
    </source>
</evidence>
<dbReference type="EMBL" id="SLXH01000036">
    <property type="protein sequence ID" value="TCP12676.1"/>
    <property type="molecule type" value="Genomic_DNA"/>
</dbReference>
<evidence type="ECO:0000256" key="8">
    <source>
        <dbReference type="ARBA" id="ARBA00069709"/>
    </source>
</evidence>
<dbReference type="GO" id="GO:0008202">
    <property type="term" value="P:steroid metabolic process"/>
    <property type="evidence" value="ECO:0007669"/>
    <property type="project" value="UniProtKB-ARBA"/>
</dbReference>
<dbReference type="InterPro" id="IPR036188">
    <property type="entry name" value="FAD/NAD-bd_sf"/>
</dbReference>
<keyword evidence="11" id="KW-1185">Reference proteome</keyword>
<dbReference type="PANTHER" id="PTHR43400:SF10">
    <property type="entry name" value="3-OXOSTEROID 1-DEHYDROGENASE"/>
    <property type="match status" value="1"/>
</dbReference>
<feature type="domain" description="FAD-dependent oxidoreductase 2 FAD-binding" evidence="9">
    <location>
        <begin position="19"/>
        <end position="557"/>
    </location>
</feature>
<name>A0A4R2MXY8_9BURK</name>
<dbReference type="InterPro" id="IPR050315">
    <property type="entry name" value="FAD-oxidoreductase_2"/>
</dbReference>
<evidence type="ECO:0000259" key="9">
    <source>
        <dbReference type="Pfam" id="PF00890"/>
    </source>
</evidence>
<organism evidence="10 11">
    <name type="scientific">Simplicispira metamorpha</name>
    <dbReference type="NCBI Taxonomy" id="80881"/>
    <lineage>
        <taxon>Bacteria</taxon>
        <taxon>Pseudomonadati</taxon>
        <taxon>Pseudomonadota</taxon>
        <taxon>Betaproteobacteria</taxon>
        <taxon>Burkholderiales</taxon>
        <taxon>Comamonadaceae</taxon>
        <taxon>Simplicispira</taxon>
    </lineage>
</organism>
<comment type="cofactor">
    <cofactor evidence="1">
        <name>FAD</name>
        <dbReference type="ChEBI" id="CHEBI:57692"/>
    </cofactor>
</comment>